<dbReference type="PANTHER" id="PTHR42861">
    <property type="entry name" value="CALCIUM-TRANSPORTING ATPASE"/>
    <property type="match status" value="1"/>
</dbReference>
<dbReference type="GO" id="GO:0016020">
    <property type="term" value="C:membrane"/>
    <property type="evidence" value="ECO:0007669"/>
    <property type="project" value="UniProtKB-SubCell"/>
</dbReference>
<evidence type="ECO:0000256" key="1">
    <source>
        <dbReference type="ARBA" id="ARBA00004141"/>
    </source>
</evidence>
<keyword evidence="4" id="KW-0472">Membrane</keyword>
<sequence>MKQIWHTLSVNEVIKEFGSDPHSGLLEEEIKKRQQKFGFNKLLEEKPLSKLKIFIEQFKSPLIYILVIAGITTLVLRDFTDAIVIFGAVFLNTIFGFFQENKTSKILSELKKLTKIKAYVIRNGDEKEVNQEELAPGDIILLYPGNKVPADGRLIESHNLKVNEASLTGEWFPSEKITEVLPEKTPLADRDNMVFMSCVVEDGRGRAIVTETGLKTEIGKVAEMIRGAKEEKTPYQKKII</sequence>
<feature type="transmembrane region" description="Helical" evidence="4">
    <location>
        <begin position="58"/>
        <end position="76"/>
    </location>
</feature>
<evidence type="ECO:0000259" key="5">
    <source>
        <dbReference type="SMART" id="SM00831"/>
    </source>
</evidence>
<proteinExistence type="predicted"/>
<comment type="subcellular location">
    <subcellularLocation>
        <location evidence="1">Membrane</location>
        <topology evidence="1">Multi-pass membrane protein</topology>
    </subcellularLocation>
</comment>
<dbReference type="Pfam" id="PF00690">
    <property type="entry name" value="Cation_ATPase_N"/>
    <property type="match status" value="1"/>
</dbReference>
<comment type="caution">
    <text evidence="6">The sequence shown here is derived from an EMBL/GenBank/DDBJ whole genome shotgun (WGS) entry which is preliminary data.</text>
</comment>
<dbReference type="GO" id="GO:0005524">
    <property type="term" value="F:ATP binding"/>
    <property type="evidence" value="ECO:0007669"/>
    <property type="project" value="UniProtKB-KW"/>
</dbReference>
<dbReference type="Gene3D" id="1.20.1110.10">
    <property type="entry name" value="Calcium-transporting ATPase, transmembrane domain"/>
    <property type="match status" value="1"/>
</dbReference>
<dbReference type="GO" id="GO:0016887">
    <property type="term" value="F:ATP hydrolysis activity"/>
    <property type="evidence" value="ECO:0007669"/>
    <property type="project" value="InterPro"/>
</dbReference>
<dbReference type="InterPro" id="IPR004014">
    <property type="entry name" value="ATPase_P-typ_cation-transptr_N"/>
</dbReference>
<protein>
    <submittedName>
        <fullName evidence="6">ATPase</fullName>
    </submittedName>
</protein>
<dbReference type="NCBIfam" id="TIGR01494">
    <property type="entry name" value="ATPase_P-type"/>
    <property type="match status" value="1"/>
</dbReference>
<dbReference type="InterPro" id="IPR059000">
    <property type="entry name" value="ATPase_P-type_domA"/>
</dbReference>
<gene>
    <name evidence="6" type="ORF">COV34_03320</name>
</gene>
<evidence type="ECO:0000256" key="3">
    <source>
        <dbReference type="ARBA" id="ARBA00022840"/>
    </source>
</evidence>
<evidence type="ECO:0000313" key="7">
    <source>
        <dbReference type="Proteomes" id="UP000231333"/>
    </source>
</evidence>
<keyword evidence="4" id="KW-1133">Transmembrane helix</keyword>
<dbReference type="EMBL" id="PCXL01000025">
    <property type="protein sequence ID" value="PIR37299.1"/>
    <property type="molecule type" value="Genomic_DNA"/>
</dbReference>
<dbReference type="Proteomes" id="UP000231333">
    <property type="component" value="Unassembled WGS sequence"/>
</dbReference>
<name>A0A2H0QSK7_9BACT</name>
<dbReference type="InterPro" id="IPR023298">
    <property type="entry name" value="ATPase_P-typ_TM_dom_sf"/>
</dbReference>
<dbReference type="Gene3D" id="2.70.150.10">
    <property type="entry name" value="Calcium-transporting ATPase, cytoplasmic transduction domain A"/>
    <property type="match status" value="1"/>
</dbReference>
<dbReference type="InterPro" id="IPR008250">
    <property type="entry name" value="ATPase_P-typ_transduc_dom_A_sf"/>
</dbReference>
<evidence type="ECO:0000256" key="2">
    <source>
        <dbReference type="ARBA" id="ARBA00022741"/>
    </source>
</evidence>
<dbReference type="SMART" id="SM00831">
    <property type="entry name" value="Cation_ATPase_N"/>
    <property type="match status" value="1"/>
</dbReference>
<feature type="non-terminal residue" evidence="6">
    <location>
        <position position="240"/>
    </location>
</feature>
<accession>A0A2H0QSK7</accession>
<organism evidence="6 7">
    <name type="scientific">Candidatus Zambryskibacteria bacterium CG10_big_fil_rev_8_21_14_0_10_42_12</name>
    <dbReference type="NCBI Taxonomy" id="1975115"/>
    <lineage>
        <taxon>Bacteria</taxon>
        <taxon>Candidatus Zambryskiibacteriota</taxon>
    </lineage>
</organism>
<evidence type="ECO:0000256" key="4">
    <source>
        <dbReference type="SAM" id="Phobius"/>
    </source>
</evidence>
<dbReference type="Pfam" id="PF00122">
    <property type="entry name" value="E1-E2_ATPase"/>
    <property type="match status" value="1"/>
</dbReference>
<keyword evidence="3" id="KW-0067">ATP-binding</keyword>
<dbReference type="AlphaFoldDB" id="A0A2H0QSK7"/>
<keyword evidence="4" id="KW-0812">Transmembrane</keyword>
<reference evidence="6 7" key="1">
    <citation type="submission" date="2017-09" db="EMBL/GenBank/DDBJ databases">
        <title>Depth-based differentiation of microbial function through sediment-hosted aquifers and enrichment of novel symbionts in the deep terrestrial subsurface.</title>
        <authorList>
            <person name="Probst A.J."/>
            <person name="Ladd B."/>
            <person name="Jarett J.K."/>
            <person name="Geller-Mcgrath D.E."/>
            <person name="Sieber C.M."/>
            <person name="Emerson J.B."/>
            <person name="Anantharaman K."/>
            <person name="Thomas B.C."/>
            <person name="Malmstrom R."/>
            <person name="Stieglmeier M."/>
            <person name="Klingl A."/>
            <person name="Woyke T."/>
            <person name="Ryan C.M."/>
            <person name="Banfield J.F."/>
        </authorList>
    </citation>
    <scope>NUCLEOTIDE SEQUENCE [LARGE SCALE GENOMIC DNA]</scope>
    <source>
        <strain evidence="6">CG10_big_fil_rev_8_21_14_0_10_42_12</strain>
    </source>
</reference>
<feature type="transmembrane region" description="Helical" evidence="4">
    <location>
        <begin position="82"/>
        <end position="98"/>
    </location>
</feature>
<feature type="domain" description="Cation-transporting P-type ATPase N-terminal" evidence="5">
    <location>
        <begin position="4"/>
        <end position="78"/>
    </location>
</feature>
<dbReference type="SUPFAM" id="SSF81653">
    <property type="entry name" value="Calcium ATPase, transduction domain A"/>
    <property type="match status" value="1"/>
</dbReference>
<keyword evidence="2" id="KW-0547">Nucleotide-binding</keyword>
<evidence type="ECO:0000313" key="6">
    <source>
        <dbReference type="EMBL" id="PIR37299.1"/>
    </source>
</evidence>
<dbReference type="SUPFAM" id="SSF81665">
    <property type="entry name" value="Calcium ATPase, transmembrane domain M"/>
    <property type="match status" value="1"/>
</dbReference>
<dbReference type="InterPro" id="IPR001757">
    <property type="entry name" value="P_typ_ATPase"/>
</dbReference>